<keyword evidence="3" id="KW-1185">Reference proteome</keyword>
<organism evidence="2 3">
    <name type="scientific">Galerina marginata (strain CBS 339.88)</name>
    <dbReference type="NCBI Taxonomy" id="685588"/>
    <lineage>
        <taxon>Eukaryota</taxon>
        <taxon>Fungi</taxon>
        <taxon>Dikarya</taxon>
        <taxon>Basidiomycota</taxon>
        <taxon>Agaricomycotina</taxon>
        <taxon>Agaricomycetes</taxon>
        <taxon>Agaricomycetidae</taxon>
        <taxon>Agaricales</taxon>
        <taxon>Agaricineae</taxon>
        <taxon>Strophariaceae</taxon>
        <taxon>Galerina</taxon>
    </lineage>
</organism>
<dbReference type="EMBL" id="KL142395">
    <property type="protein sequence ID" value="KDR70907.1"/>
    <property type="molecule type" value="Genomic_DNA"/>
</dbReference>
<accession>A0A067SLM0</accession>
<evidence type="ECO:0000313" key="2">
    <source>
        <dbReference type="EMBL" id="KDR70907.1"/>
    </source>
</evidence>
<dbReference type="OrthoDB" id="3262464at2759"/>
<dbReference type="SUPFAM" id="SSF53098">
    <property type="entry name" value="Ribonuclease H-like"/>
    <property type="match status" value="1"/>
</dbReference>
<name>A0A067SLM0_GALM3</name>
<sequence>YPTLFLAALDYLPIQGSAVPCERVFSSAKETMTDHRNRIAELLMEQLQMLKFSMKNGTHLDFTAGTSEKEVLQFLEEATAAPENVPADVHTYIQSLSL</sequence>
<evidence type="ECO:0000259" key="1">
    <source>
        <dbReference type="Pfam" id="PF05699"/>
    </source>
</evidence>
<dbReference type="HOGENOM" id="CLU_009123_15_1_1"/>
<dbReference type="InterPro" id="IPR012337">
    <property type="entry name" value="RNaseH-like_sf"/>
</dbReference>
<dbReference type="InterPro" id="IPR008906">
    <property type="entry name" value="HATC_C_dom"/>
</dbReference>
<dbReference type="Pfam" id="PF05699">
    <property type="entry name" value="Dimer_Tnp_hAT"/>
    <property type="match status" value="1"/>
</dbReference>
<proteinExistence type="predicted"/>
<dbReference type="GO" id="GO:0046983">
    <property type="term" value="F:protein dimerization activity"/>
    <property type="evidence" value="ECO:0007669"/>
    <property type="project" value="InterPro"/>
</dbReference>
<protein>
    <recommendedName>
        <fullName evidence="1">HAT C-terminal dimerisation domain-containing protein</fullName>
    </recommendedName>
</protein>
<dbReference type="AlphaFoldDB" id="A0A067SLM0"/>
<dbReference type="Proteomes" id="UP000027222">
    <property type="component" value="Unassembled WGS sequence"/>
</dbReference>
<reference evidence="3" key="1">
    <citation type="journal article" date="2014" name="Proc. Natl. Acad. Sci. U.S.A.">
        <title>Extensive sampling of basidiomycete genomes demonstrates inadequacy of the white-rot/brown-rot paradigm for wood decay fungi.</title>
        <authorList>
            <person name="Riley R."/>
            <person name="Salamov A.A."/>
            <person name="Brown D.W."/>
            <person name="Nagy L.G."/>
            <person name="Floudas D."/>
            <person name="Held B.W."/>
            <person name="Levasseur A."/>
            <person name="Lombard V."/>
            <person name="Morin E."/>
            <person name="Otillar R."/>
            <person name="Lindquist E.A."/>
            <person name="Sun H."/>
            <person name="LaButti K.M."/>
            <person name="Schmutz J."/>
            <person name="Jabbour D."/>
            <person name="Luo H."/>
            <person name="Baker S.E."/>
            <person name="Pisabarro A.G."/>
            <person name="Walton J.D."/>
            <person name="Blanchette R.A."/>
            <person name="Henrissat B."/>
            <person name="Martin F."/>
            <person name="Cullen D."/>
            <person name="Hibbett D.S."/>
            <person name="Grigoriev I.V."/>
        </authorList>
    </citation>
    <scope>NUCLEOTIDE SEQUENCE [LARGE SCALE GENOMIC DNA]</scope>
    <source>
        <strain evidence="3">CBS 339.88</strain>
    </source>
</reference>
<feature type="non-terminal residue" evidence="2">
    <location>
        <position position="1"/>
    </location>
</feature>
<gene>
    <name evidence="2" type="ORF">GALMADRAFT_75713</name>
</gene>
<feature type="domain" description="HAT C-terminal dimerisation" evidence="1">
    <location>
        <begin position="1"/>
        <end position="52"/>
    </location>
</feature>
<evidence type="ECO:0000313" key="3">
    <source>
        <dbReference type="Proteomes" id="UP000027222"/>
    </source>
</evidence>